<feature type="region of interest" description="Disordered" evidence="1">
    <location>
        <begin position="22"/>
        <end position="66"/>
    </location>
</feature>
<feature type="region of interest" description="Disordered" evidence="1">
    <location>
        <begin position="159"/>
        <end position="180"/>
    </location>
</feature>
<dbReference type="Proteomes" id="UP000807115">
    <property type="component" value="Chromosome 3"/>
</dbReference>
<reference evidence="2" key="2">
    <citation type="submission" date="2020-10" db="EMBL/GenBank/DDBJ databases">
        <authorList>
            <person name="Cooper E.A."/>
            <person name="Brenton Z.W."/>
            <person name="Flinn B.S."/>
            <person name="Jenkins J."/>
            <person name="Shu S."/>
            <person name="Flowers D."/>
            <person name="Luo F."/>
            <person name="Wang Y."/>
            <person name="Xia P."/>
            <person name="Barry K."/>
            <person name="Daum C."/>
            <person name="Lipzen A."/>
            <person name="Yoshinaga Y."/>
            <person name="Schmutz J."/>
            <person name="Saski C."/>
            <person name="Vermerris W."/>
            <person name="Kresovich S."/>
        </authorList>
    </citation>
    <scope>NUCLEOTIDE SEQUENCE</scope>
</reference>
<feature type="compositionally biased region" description="Polar residues" evidence="1">
    <location>
        <begin position="25"/>
        <end position="34"/>
    </location>
</feature>
<proteinExistence type="predicted"/>
<reference evidence="2" key="1">
    <citation type="journal article" date="2019" name="BMC Genomics">
        <title>A new reference genome for Sorghum bicolor reveals high levels of sequence similarity between sweet and grain genotypes: implications for the genetics of sugar metabolism.</title>
        <authorList>
            <person name="Cooper E.A."/>
            <person name="Brenton Z.W."/>
            <person name="Flinn B.S."/>
            <person name="Jenkins J."/>
            <person name="Shu S."/>
            <person name="Flowers D."/>
            <person name="Luo F."/>
            <person name="Wang Y."/>
            <person name="Xia P."/>
            <person name="Barry K."/>
            <person name="Daum C."/>
            <person name="Lipzen A."/>
            <person name="Yoshinaga Y."/>
            <person name="Schmutz J."/>
            <person name="Saski C."/>
            <person name="Vermerris W."/>
            <person name="Kresovich S."/>
        </authorList>
    </citation>
    <scope>NUCLEOTIDE SEQUENCE</scope>
</reference>
<accession>A0A921RC24</accession>
<dbReference type="AlphaFoldDB" id="A0A921RC24"/>
<name>A0A921RC24_SORBI</name>
<sequence length="306" mass="31757">MRACWLTALRSAEHARTATYVGTVEDNTSGTSTEEGGAQEDLPRKTSQAAVGAPPPGSEAARQQRHLEPEAIIADRIRTIRIQRAAGPLPRPHYLSLPSDPSSTSLGDPRPVVTTPALSKRPSPAPASPARTLVKNAGRGSAPVASWLLRPSPVRLAQSPSRLVSAPLPSRTRDASPRPVPPLPALTRSLGPSTASCSSPCFCGLLLLSSAPGAAPSWWFRGAPVGRDRTCGQPARLRRGEPIPSSPCRICSSGAGGLVGCCVSGGVPLFYASLALGGRLHSVCGAATLVDFRLGWGRCLLIVGLA</sequence>
<evidence type="ECO:0000313" key="3">
    <source>
        <dbReference type="Proteomes" id="UP000807115"/>
    </source>
</evidence>
<dbReference type="EMBL" id="CM027682">
    <property type="protein sequence ID" value="KAG0537170.1"/>
    <property type="molecule type" value="Genomic_DNA"/>
</dbReference>
<feature type="compositionally biased region" description="Low complexity" evidence="1">
    <location>
        <begin position="95"/>
        <end position="109"/>
    </location>
</feature>
<comment type="caution">
    <text evidence="2">The sequence shown here is derived from an EMBL/GenBank/DDBJ whole genome shotgun (WGS) entry which is preliminary data.</text>
</comment>
<evidence type="ECO:0000313" key="2">
    <source>
        <dbReference type="EMBL" id="KAG0537170.1"/>
    </source>
</evidence>
<gene>
    <name evidence="2" type="ORF">BDA96_03G125200</name>
</gene>
<protein>
    <submittedName>
        <fullName evidence="2">Uncharacterized protein</fullName>
    </submittedName>
</protein>
<evidence type="ECO:0000256" key="1">
    <source>
        <dbReference type="SAM" id="MobiDB-lite"/>
    </source>
</evidence>
<organism evidence="2 3">
    <name type="scientific">Sorghum bicolor</name>
    <name type="common">Sorghum</name>
    <name type="synonym">Sorghum vulgare</name>
    <dbReference type="NCBI Taxonomy" id="4558"/>
    <lineage>
        <taxon>Eukaryota</taxon>
        <taxon>Viridiplantae</taxon>
        <taxon>Streptophyta</taxon>
        <taxon>Embryophyta</taxon>
        <taxon>Tracheophyta</taxon>
        <taxon>Spermatophyta</taxon>
        <taxon>Magnoliopsida</taxon>
        <taxon>Liliopsida</taxon>
        <taxon>Poales</taxon>
        <taxon>Poaceae</taxon>
        <taxon>PACMAD clade</taxon>
        <taxon>Panicoideae</taxon>
        <taxon>Andropogonodae</taxon>
        <taxon>Andropogoneae</taxon>
        <taxon>Sorghinae</taxon>
        <taxon>Sorghum</taxon>
    </lineage>
</organism>
<feature type="region of interest" description="Disordered" evidence="1">
    <location>
        <begin position="89"/>
        <end position="132"/>
    </location>
</feature>